<sequence length="211" mass="24369">MIQAHDSVTGLRSLLEAIQADDSASKATVHRSYCSEGATGRTTLDFGEQLKQCIVCIQNTHLFHIVMVKAFEAEDSTSTAIDEDKAKILDLDDQNWQLGLRTYANFETQRVWVEWKLYRDTLVLLKYNETERIPTPCVQNNVERLDSLLKIILDRKSYAYRSTIKGGEGSGWESHTPWGKAQTLYVIHRHSWRLCQEHRLAYSFVFTLRKK</sequence>
<dbReference type="Proteomes" id="UP000799779">
    <property type="component" value="Unassembled WGS sequence"/>
</dbReference>
<evidence type="ECO:0000313" key="2">
    <source>
        <dbReference type="Proteomes" id="UP000799779"/>
    </source>
</evidence>
<gene>
    <name evidence="1" type="ORF">P154DRAFT_576749</name>
</gene>
<accession>A0A6A5WEN9</accession>
<protein>
    <submittedName>
        <fullName evidence="1">Uncharacterized protein</fullName>
    </submittedName>
</protein>
<evidence type="ECO:0000313" key="1">
    <source>
        <dbReference type="EMBL" id="KAF1999568.1"/>
    </source>
</evidence>
<dbReference type="AlphaFoldDB" id="A0A6A5WEN9"/>
<name>A0A6A5WEN9_9PLEO</name>
<reference evidence="1" key="1">
    <citation type="journal article" date="2020" name="Stud. Mycol.">
        <title>101 Dothideomycetes genomes: a test case for predicting lifestyles and emergence of pathogens.</title>
        <authorList>
            <person name="Haridas S."/>
            <person name="Albert R."/>
            <person name="Binder M."/>
            <person name="Bloem J."/>
            <person name="Labutti K."/>
            <person name="Salamov A."/>
            <person name="Andreopoulos B."/>
            <person name="Baker S."/>
            <person name="Barry K."/>
            <person name="Bills G."/>
            <person name="Bluhm B."/>
            <person name="Cannon C."/>
            <person name="Castanera R."/>
            <person name="Culley D."/>
            <person name="Daum C."/>
            <person name="Ezra D."/>
            <person name="Gonzalez J."/>
            <person name="Henrissat B."/>
            <person name="Kuo A."/>
            <person name="Liang C."/>
            <person name="Lipzen A."/>
            <person name="Lutzoni F."/>
            <person name="Magnuson J."/>
            <person name="Mondo S."/>
            <person name="Nolan M."/>
            <person name="Ohm R."/>
            <person name="Pangilinan J."/>
            <person name="Park H.-J."/>
            <person name="Ramirez L."/>
            <person name="Alfaro M."/>
            <person name="Sun H."/>
            <person name="Tritt A."/>
            <person name="Yoshinaga Y."/>
            <person name="Zwiers L.-H."/>
            <person name="Turgeon B."/>
            <person name="Goodwin S."/>
            <person name="Spatafora J."/>
            <person name="Crous P."/>
            <person name="Grigoriev I."/>
        </authorList>
    </citation>
    <scope>NUCLEOTIDE SEQUENCE</scope>
    <source>
        <strain evidence="1">CBS 123094</strain>
    </source>
</reference>
<organism evidence="1 2">
    <name type="scientific">Amniculicola lignicola CBS 123094</name>
    <dbReference type="NCBI Taxonomy" id="1392246"/>
    <lineage>
        <taxon>Eukaryota</taxon>
        <taxon>Fungi</taxon>
        <taxon>Dikarya</taxon>
        <taxon>Ascomycota</taxon>
        <taxon>Pezizomycotina</taxon>
        <taxon>Dothideomycetes</taxon>
        <taxon>Pleosporomycetidae</taxon>
        <taxon>Pleosporales</taxon>
        <taxon>Amniculicolaceae</taxon>
        <taxon>Amniculicola</taxon>
    </lineage>
</organism>
<proteinExistence type="predicted"/>
<dbReference type="EMBL" id="ML977594">
    <property type="protein sequence ID" value="KAF1999568.1"/>
    <property type="molecule type" value="Genomic_DNA"/>
</dbReference>
<keyword evidence="2" id="KW-1185">Reference proteome</keyword>